<dbReference type="GO" id="GO:0046872">
    <property type="term" value="F:metal ion binding"/>
    <property type="evidence" value="ECO:0007669"/>
    <property type="project" value="UniProtKB-KW"/>
</dbReference>
<dbReference type="GO" id="GO:0005886">
    <property type="term" value="C:plasma membrane"/>
    <property type="evidence" value="ECO:0007669"/>
    <property type="project" value="TreeGrafter"/>
</dbReference>
<evidence type="ECO:0000256" key="1">
    <source>
        <dbReference type="ARBA" id="ARBA00004141"/>
    </source>
</evidence>
<dbReference type="PROSITE" id="PS50267">
    <property type="entry name" value="NA_NEUROTRAN_SYMP_3"/>
    <property type="match status" value="1"/>
</dbReference>
<evidence type="ECO:0000256" key="4">
    <source>
        <dbReference type="ARBA" id="ARBA00022692"/>
    </source>
</evidence>
<feature type="transmembrane region" description="Helical" evidence="10">
    <location>
        <begin position="274"/>
        <end position="295"/>
    </location>
</feature>
<dbReference type="EMBL" id="CACVKT020001979">
    <property type="protein sequence ID" value="CAC5374017.1"/>
    <property type="molecule type" value="Genomic_DNA"/>
</dbReference>
<reference evidence="11 12" key="1">
    <citation type="submission" date="2020-06" db="EMBL/GenBank/DDBJ databases">
        <authorList>
            <person name="Li R."/>
            <person name="Bekaert M."/>
        </authorList>
    </citation>
    <scope>NUCLEOTIDE SEQUENCE [LARGE SCALE GENOMIC DNA]</scope>
    <source>
        <strain evidence="12">wild</strain>
    </source>
</reference>
<comment type="subcellular location">
    <subcellularLocation>
        <location evidence="1">Membrane</location>
        <topology evidence="1">Multi-pass membrane protein</topology>
    </subcellularLocation>
</comment>
<evidence type="ECO:0008006" key="13">
    <source>
        <dbReference type="Google" id="ProtNLM"/>
    </source>
</evidence>
<accession>A0A6J8AVC1</accession>
<evidence type="ECO:0000256" key="2">
    <source>
        <dbReference type="ARBA" id="ARBA00006459"/>
    </source>
</evidence>
<dbReference type="PANTHER" id="PTHR11616">
    <property type="entry name" value="SODIUM/CHLORIDE DEPENDENT TRANSPORTER"/>
    <property type="match status" value="1"/>
</dbReference>
<name>A0A6J8AVC1_MYTCO</name>
<feature type="disulfide bond" evidence="9">
    <location>
        <begin position="199"/>
        <end position="208"/>
    </location>
</feature>
<feature type="transmembrane region" description="Helical" evidence="10">
    <location>
        <begin position="605"/>
        <end position="626"/>
    </location>
</feature>
<keyword evidence="9" id="KW-1015">Disulfide bond</keyword>
<dbReference type="Pfam" id="PF00209">
    <property type="entry name" value="SNF"/>
    <property type="match status" value="1"/>
</dbReference>
<feature type="binding site" evidence="8">
    <location>
        <position position="457"/>
    </location>
    <ligand>
        <name>Na(+)</name>
        <dbReference type="ChEBI" id="CHEBI:29101"/>
        <label>1</label>
    </ligand>
</feature>
<feature type="binding site" evidence="8">
    <location>
        <position position="94"/>
    </location>
    <ligand>
        <name>Na(+)</name>
        <dbReference type="ChEBI" id="CHEBI:29101"/>
        <label>1</label>
    </ligand>
</feature>
<sequence length="684" mass="77423">MGGFNFQNVNTKSFFISACGVRDRKNQRKSPGEINKKWNCECDIDEEEIMELQSDKSELDYESSKIDSKTDSSESSYKRETWSRKADFILSIVGYSVGVSNILRFPYLCVRNGGGAFLIPFFFFIIFCGLPLFYLEICLGQFSGVSSLFVWNMCPLFKGLGYLMVTVSALMSWYYITMLCWIIYYFFNSFKNPLPWSLCDQSWNEAGCILSRLSTNTTIVNCSEVFMGHNYIQENGTYTCNVSNIELQTAPKQFWQNNVLHISSGIEESGNVQWHLVICLLVAWILVFLCLMKGIKSVGKVVYFTAILPYVLLTVVFVRGLMMPGSIDGIIFYLKPDFSRLLDIQVWLEAGLQVFYSLGPAWGGLITMSSYNKFDNNCLRDAIIGTLADTLTSFYGGFVIFAILGAMSYEAKLPITEVATSGPGLGLVAYPEAINKLPMPQVWAVIFFLMLLFLGIDSQFGTFETVCSGLVDAFPQKLGKRRILLTACLSCVLFLLGLPFTMNGGMYLYQIGGMYLYQIVDWYAASLCVMLTSFLECIVIGWIYGADRFSRDIHLMQGRPAPLIFRVCWCIVTPAIMLIAFIMTLTQYQPPTYEGYQYPVFARALGLLLAVVPLIPLPILMIIQFLQTPGTFWERLQTLLRPSKDWGPHPDHLKEDYQNSYCHQSQNVLNYMTTNIFGPPTCKL</sequence>
<keyword evidence="5 10" id="KW-1133">Transmembrane helix</keyword>
<feature type="transmembrane region" description="Helical" evidence="10">
    <location>
        <begin position="522"/>
        <end position="543"/>
    </location>
</feature>
<feature type="transmembrane region" description="Helical" evidence="10">
    <location>
        <begin position="483"/>
        <end position="502"/>
    </location>
</feature>
<keyword evidence="12" id="KW-1185">Reference proteome</keyword>
<keyword evidence="8" id="KW-0479">Metal-binding</keyword>
<feature type="transmembrane region" description="Helical" evidence="10">
    <location>
        <begin position="442"/>
        <end position="463"/>
    </location>
</feature>
<feature type="transmembrane region" description="Helical" evidence="10">
    <location>
        <begin position="354"/>
        <end position="371"/>
    </location>
</feature>
<gene>
    <name evidence="11" type="ORF">MCOR_11568</name>
</gene>
<evidence type="ECO:0000256" key="7">
    <source>
        <dbReference type="ARBA" id="ARBA00023180"/>
    </source>
</evidence>
<evidence type="ECO:0000256" key="8">
    <source>
        <dbReference type="PIRSR" id="PIRSR600175-1"/>
    </source>
</evidence>
<dbReference type="InterPro" id="IPR037272">
    <property type="entry name" value="SNS_sf"/>
</dbReference>
<feature type="transmembrane region" description="Helical" evidence="10">
    <location>
        <begin position="383"/>
        <end position="404"/>
    </location>
</feature>
<dbReference type="InterPro" id="IPR000175">
    <property type="entry name" value="Na/ntran_symport"/>
</dbReference>
<feature type="binding site" evidence="8">
    <location>
        <position position="101"/>
    </location>
    <ligand>
        <name>Na(+)</name>
        <dbReference type="ChEBI" id="CHEBI:29101"/>
        <label>1</label>
    </ligand>
</feature>
<keyword evidence="7" id="KW-0325">Glycoprotein</keyword>
<evidence type="ECO:0000313" key="11">
    <source>
        <dbReference type="EMBL" id="CAC5374017.1"/>
    </source>
</evidence>
<evidence type="ECO:0000256" key="9">
    <source>
        <dbReference type="PIRSR" id="PIRSR600175-2"/>
    </source>
</evidence>
<feature type="binding site" evidence="8">
    <location>
        <position position="357"/>
    </location>
    <ligand>
        <name>Na(+)</name>
        <dbReference type="ChEBI" id="CHEBI:29101"/>
        <label>1</label>
    </ligand>
</feature>
<feature type="transmembrane region" description="Helical" evidence="10">
    <location>
        <begin position="117"/>
        <end position="139"/>
    </location>
</feature>
<dbReference type="SUPFAM" id="SSF161070">
    <property type="entry name" value="SNF-like"/>
    <property type="match status" value="1"/>
</dbReference>
<evidence type="ECO:0000256" key="10">
    <source>
        <dbReference type="SAM" id="Phobius"/>
    </source>
</evidence>
<feature type="binding site" evidence="8">
    <location>
        <position position="97"/>
    </location>
    <ligand>
        <name>Na(+)</name>
        <dbReference type="ChEBI" id="CHEBI:29101"/>
        <label>1</label>
    </ligand>
</feature>
<feature type="binding site" evidence="8">
    <location>
        <position position="454"/>
    </location>
    <ligand>
        <name>Na(+)</name>
        <dbReference type="ChEBI" id="CHEBI:29101"/>
        <label>1</label>
    </ligand>
</feature>
<evidence type="ECO:0000313" key="12">
    <source>
        <dbReference type="Proteomes" id="UP000507470"/>
    </source>
</evidence>
<dbReference type="GO" id="GO:0089718">
    <property type="term" value="P:amino acid import across plasma membrane"/>
    <property type="evidence" value="ECO:0007669"/>
    <property type="project" value="TreeGrafter"/>
</dbReference>
<protein>
    <recommendedName>
        <fullName evidence="13">Transporter</fullName>
    </recommendedName>
</protein>
<keyword evidence="3" id="KW-0813">Transport</keyword>
<dbReference type="PRINTS" id="PR00176">
    <property type="entry name" value="NANEUSMPORT"/>
</dbReference>
<keyword evidence="6 10" id="KW-0472">Membrane</keyword>
<feature type="transmembrane region" description="Helical" evidence="10">
    <location>
        <begin position="160"/>
        <end position="187"/>
    </location>
</feature>
<dbReference type="OrthoDB" id="6150485at2759"/>
<dbReference type="Proteomes" id="UP000507470">
    <property type="component" value="Unassembled WGS sequence"/>
</dbReference>
<dbReference type="AlphaFoldDB" id="A0A6J8AVC1"/>
<feature type="binding site" evidence="8">
    <location>
        <position position="458"/>
    </location>
    <ligand>
        <name>Na(+)</name>
        <dbReference type="ChEBI" id="CHEBI:29101"/>
        <label>1</label>
    </ligand>
</feature>
<evidence type="ECO:0000256" key="3">
    <source>
        <dbReference type="ARBA" id="ARBA00022448"/>
    </source>
</evidence>
<feature type="transmembrane region" description="Helical" evidence="10">
    <location>
        <begin position="307"/>
        <end position="334"/>
    </location>
</feature>
<feature type="transmembrane region" description="Helical" evidence="10">
    <location>
        <begin position="563"/>
        <end position="585"/>
    </location>
</feature>
<keyword evidence="8" id="KW-0915">Sodium</keyword>
<dbReference type="GO" id="GO:0005283">
    <property type="term" value="F:amino acid:sodium symporter activity"/>
    <property type="evidence" value="ECO:0007669"/>
    <property type="project" value="TreeGrafter"/>
</dbReference>
<keyword evidence="4 10" id="KW-0812">Transmembrane</keyword>
<feature type="transmembrane region" description="Helical" evidence="10">
    <location>
        <begin position="88"/>
        <end position="105"/>
    </location>
</feature>
<dbReference type="PANTHER" id="PTHR11616:SF321">
    <property type="entry name" value="SODIUM-DEPENDENT NUTRIENT AMINO ACID TRANSPORTER 1-RELATED"/>
    <property type="match status" value="1"/>
</dbReference>
<comment type="similarity">
    <text evidence="2">Belongs to the sodium:neurotransmitter symporter (SNF) (TC 2.A.22) family.</text>
</comment>
<evidence type="ECO:0000256" key="6">
    <source>
        <dbReference type="ARBA" id="ARBA00023136"/>
    </source>
</evidence>
<organism evidence="11 12">
    <name type="scientific">Mytilus coruscus</name>
    <name type="common">Sea mussel</name>
    <dbReference type="NCBI Taxonomy" id="42192"/>
    <lineage>
        <taxon>Eukaryota</taxon>
        <taxon>Metazoa</taxon>
        <taxon>Spiralia</taxon>
        <taxon>Lophotrochozoa</taxon>
        <taxon>Mollusca</taxon>
        <taxon>Bivalvia</taxon>
        <taxon>Autobranchia</taxon>
        <taxon>Pteriomorphia</taxon>
        <taxon>Mytilida</taxon>
        <taxon>Mytiloidea</taxon>
        <taxon>Mytilidae</taxon>
        <taxon>Mytilinae</taxon>
        <taxon>Mytilus</taxon>
    </lineage>
</organism>
<evidence type="ECO:0000256" key="5">
    <source>
        <dbReference type="ARBA" id="ARBA00022989"/>
    </source>
</evidence>
<proteinExistence type="inferred from homology"/>